<dbReference type="AlphaFoldDB" id="A0A7W6A1S9"/>
<name>A0A7W6A1S9_9SPHN</name>
<dbReference type="PANTHER" id="PTHR36920">
    <property type="match status" value="1"/>
</dbReference>
<comment type="caution">
    <text evidence="3">The sequence shown here is derived from an EMBL/GenBank/DDBJ whole genome shotgun (WGS) entry which is preliminary data.</text>
</comment>
<dbReference type="SUPFAM" id="SSF56925">
    <property type="entry name" value="OMPA-like"/>
    <property type="match status" value="1"/>
</dbReference>
<dbReference type="EMBL" id="JACICY010000014">
    <property type="protein sequence ID" value="MBB3862477.1"/>
    <property type="molecule type" value="Genomic_DNA"/>
</dbReference>
<protein>
    <submittedName>
        <fullName evidence="3">Outer membrane protein</fullName>
    </submittedName>
</protein>
<sequence>MRRSAIILSTIATFAATTPVWAAPGDILIRVRGDYVVRTGSSDVTVSVGGSPVTAKAKGAVGGEASLTFFMTDHLATEFTLGGAPYDLKDSSGRTLISAGLITPTAMLQYHLMPNGRAFRPYIGAGVSYANFGSVTVGEVLTNRTVVPAISYSASINGALAPVVQIGADVAINEQMYINLDAKYLGTNSKLTLVQGGNSQTVSHKMRSLVLGAGVGFRF</sequence>
<dbReference type="PANTHER" id="PTHR36920:SF1">
    <property type="entry name" value="OUTER MEMBRANE PROTEIN W"/>
    <property type="match status" value="1"/>
</dbReference>
<dbReference type="InterPro" id="IPR011250">
    <property type="entry name" value="OMP/PagP_B-barrel"/>
</dbReference>
<evidence type="ECO:0000313" key="4">
    <source>
        <dbReference type="Proteomes" id="UP000562395"/>
    </source>
</evidence>
<feature type="chain" id="PRO_5030959728" evidence="2">
    <location>
        <begin position="23"/>
        <end position="219"/>
    </location>
</feature>
<evidence type="ECO:0000256" key="2">
    <source>
        <dbReference type="SAM" id="SignalP"/>
    </source>
</evidence>
<dbReference type="Pfam" id="PF03922">
    <property type="entry name" value="OmpW"/>
    <property type="match status" value="1"/>
</dbReference>
<accession>A0A7W6A1S9</accession>
<dbReference type="InterPro" id="IPR005618">
    <property type="entry name" value="OMPW"/>
</dbReference>
<keyword evidence="4" id="KW-1185">Reference proteome</keyword>
<dbReference type="GO" id="GO:0055085">
    <property type="term" value="P:transmembrane transport"/>
    <property type="evidence" value="ECO:0007669"/>
    <property type="project" value="TreeGrafter"/>
</dbReference>
<dbReference type="GO" id="GO:0019867">
    <property type="term" value="C:outer membrane"/>
    <property type="evidence" value="ECO:0007669"/>
    <property type="project" value="InterPro"/>
</dbReference>
<organism evidence="3 4">
    <name type="scientific">Novosphingobium hassiacum</name>
    <dbReference type="NCBI Taxonomy" id="173676"/>
    <lineage>
        <taxon>Bacteria</taxon>
        <taxon>Pseudomonadati</taxon>
        <taxon>Pseudomonadota</taxon>
        <taxon>Alphaproteobacteria</taxon>
        <taxon>Sphingomonadales</taxon>
        <taxon>Sphingomonadaceae</taxon>
        <taxon>Novosphingobium</taxon>
    </lineage>
</organism>
<dbReference type="Gene3D" id="2.40.160.20">
    <property type="match status" value="1"/>
</dbReference>
<comment type="similarity">
    <text evidence="1">Belongs to the OmpW/AlkL family.</text>
</comment>
<evidence type="ECO:0000313" key="3">
    <source>
        <dbReference type="EMBL" id="MBB3862477.1"/>
    </source>
</evidence>
<feature type="signal peptide" evidence="2">
    <location>
        <begin position="1"/>
        <end position="22"/>
    </location>
</feature>
<dbReference type="Proteomes" id="UP000562395">
    <property type="component" value="Unassembled WGS sequence"/>
</dbReference>
<keyword evidence="2" id="KW-0732">Signal</keyword>
<dbReference type="RefSeq" id="WP_183614958.1">
    <property type="nucleotide sequence ID" value="NZ_JACICY010000014.1"/>
</dbReference>
<proteinExistence type="inferred from homology"/>
<gene>
    <name evidence="3" type="ORF">GGQ88_003778</name>
</gene>
<reference evidence="3 4" key="1">
    <citation type="submission" date="2020-08" db="EMBL/GenBank/DDBJ databases">
        <title>Genomic Encyclopedia of Type Strains, Phase IV (KMG-IV): sequencing the most valuable type-strain genomes for metagenomic binning, comparative biology and taxonomic classification.</title>
        <authorList>
            <person name="Goeker M."/>
        </authorList>
    </citation>
    <scope>NUCLEOTIDE SEQUENCE [LARGE SCALE GENOMIC DNA]</scope>
    <source>
        <strain evidence="3 4">DSM 14552</strain>
    </source>
</reference>
<evidence type="ECO:0000256" key="1">
    <source>
        <dbReference type="ARBA" id="ARBA00009330"/>
    </source>
</evidence>